<dbReference type="Gene3D" id="1.20.140.40">
    <property type="entry name" value="Invertase/pectin methylesterase inhibitor family protein"/>
    <property type="match status" value="2"/>
</dbReference>
<dbReference type="Proteomes" id="UP000027138">
    <property type="component" value="Unassembled WGS sequence"/>
</dbReference>
<evidence type="ECO:0000313" key="5">
    <source>
        <dbReference type="EMBL" id="KDP27949.1"/>
    </source>
</evidence>
<dbReference type="OrthoDB" id="1918674at2759"/>
<keyword evidence="2" id="KW-1015">Disulfide bond</keyword>
<gene>
    <name evidence="5" type="ORF">JCGZ_19029</name>
</gene>
<keyword evidence="6" id="KW-1185">Reference proteome</keyword>
<dbReference type="NCBIfam" id="TIGR01614">
    <property type="entry name" value="PME_inhib"/>
    <property type="match status" value="1"/>
</dbReference>
<dbReference type="SUPFAM" id="SSF101148">
    <property type="entry name" value="Plant invertase/pectin methylesterase inhibitor"/>
    <property type="match status" value="1"/>
</dbReference>
<comment type="similarity">
    <text evidence="3">Belongs to the PMEI family.</text>
</comment>
<protein>
    <recommendedName>
        <fullName evidence="4">Pectinesterase inhibitor domain-containing protein</fullName>
    </recommendedName>
</protein>
<dbReference type="InterPro" id="IPR034087">
    <property type="entry name" value="C/VIF1"/>
</dbReference>
<name>A0A067K7Z9_JATCU</name>
<proteinExistence type="inferred from homology"/>
<accession>A0A067K7Z9</accession>
<dbReference type="CDD" id="cd15796">
    <property type="entry name" value="CIF_like"/>
    <property type="match status" value="1"/>
</dbReference>
<dbReference type="PANTHER" id="PTHR36710:SF13">
    <property type="entry name" value="PUTATIVE-RELATED"/>
    <property type="match status" value="1"/>
</dbReference>
<feature type="domain" description="Pectinesterase inhibitor" evidence="4">
    <location>
        <begin position="30"/>
        <end position="148"/>
    </location>
</feature>
<dbReference type="Pfam" id="PF04043">
    <property type="entry name" value="PMEI"/>
    <property type="match status" value="1"/>
</dbReference>
<evidence type="ECO:0000313" key="6">
    <source>
        <dbReference type="Proteomes" id="UP000027138"/>
    </source>
</evidence>
<keyword evidence="1" id="KW-0732">Signal</keyword>
<dbReference type="EMBL" id="KK914794">
    <property type="protein sequence ID" value="KDP27949.1"/>
    <property type="molecule type" value="Genomic_DNA"/>
</dbReference>
<dbReference type="AlphaFoldDB" id="A0A067K7Z9"/>
<dbReference type="PANTHER" id="PTHR36710">
    <property type="entry name" value="PECTINESTERASE INHIBITOR-LIKE"/>
    <property type="match status" value="1"/>
</dbReference>
<organism evidence="5 6">
    <name type="scientific">Jatropha curcas</name>
    <name type="common">Barbados nut</name>
    <dbReference type="NCBI Taxonomy" id="180498"/>
    <lineage>
        <taxon>Eukaryota</taxon>
        <taxon>Viridiplantae</taxon>
        <taxon>Streptophyta</taxon>
        <taxon>Embryophyta</taxon>
        <taxon>Tracheophyta</taxon>
        <taxon>Spermatophyta</taxon>
        <taxon>Magnoliopsida</taxon>
        <taxon>eudicotyledons</taxon>
        <taxon>Gunneridae</taxon>
        <taxon>Pentapetalae</taxon>
        <taxon>rosids</taxon>
        <taxon>fabids</taxon>
        <taxon>Malpighiales</taxon>
        <taxon>Euphorbiaceae</taxon>
        <taxon>Crotonoideae</taxon>
        <taxon>Jatropheae</taxon>
        <taxon>Jatropha</taxon>
    </lineage>
</organism>
<dbReference type="SMART" id="SM00856">
    <property type="entry name" value="PMEI"/>
    <property type="match status" value="1"/>
</dbReference>
<evidence type="ECO:0000256" key="1">
    <source>
        <dbReference type="ARBA" id="ARBA00022729"/>
    </source>
</evidence>
<evidence type="ECO:0000259" key="4">
    <source>
        <dbReference type="SMART" id="SM00856"/>
    </source>
</evidence>
<reference evidence="5 6" key="1">
    <citation type="journal article" date="2014" name="PLoS ONE">
        <title>Global Analysis of Gene Expression Profiles in Physic Nut (Jatropha curcas L.) Seedlings Exposed to Salt Stress.</title>
        <authorList>
            <person name="Zhang L."/>
            <person name="Zhang C."/>
            <person name="Wu P."/>
            <person name="Chen Y."/>
            <person name="Li M."/>
            <person name="Jiang H."/>
            <person name="Wu G."/>
        </authorList>
    </citation>
    <scope>NUCLEOTIDE SEQUENCE [LARGE SCALE GENOMIC DNA]</scope>
    <source>
        <strain evidence="6">cv. GZQX0401</strain>
        <tissue evidence="5">Young leaves</tissue>
    </source>
</reference>
<evidence type="ECO:0000256" key="3">
    <source>
        <dbReference type="ARBA" id="ARBA00038471"/>
    </source>
</evidence>
<dbReference type="InterPro" id="IPR006501">
    <property type="entry name" value="Pectinesterase_inhib_dom"/>
</dbReference>
<dbReference type="GO" id="GO:0004857">
    <property type="term" value="F:enzyme inhibitor activity"/>
    <property type="evidence" value="ECO:0007669"/>
    <property type="project" value="InterPro"/>
</dbReference>
<dbReference type="InterPro" id="IPR052421">
    <property type="entry name" value="PCW_Enzyme_Inhibitor"/>
</dbReference>
<evidence type="ECO:0000256" key="2">
    <source>
        <dbReference type="ARBA" id="ARBA00023157"/>
    </source>
</evidence>
<dbReference type="InterPro" id="IPR035513">
    <property type="entry name" value="Invertase/methylesterase_inhib"/>
</dbReference>
<sequence length="153" mass="16731">MMKNNSTFLVHHFLVISIVLLGTYFSIVQSDANLIEQTCKRTPNYNLCVTSLKSDSRSSTADTRGLALIMVDVLKNRATETLQVINQLLQNIPVAIEALEKGDPKFAETAAMDAAYEASYCEDNFNGSSPLTKHNTLVHDTGAVAAAIIRNLL</sequence>